<accession>A0AAW9S6F9</accession>
<proteinExistence type="predicted"/>
<evidence type="ECO:0000256" key="2">
    <source>
        <dbReference type="ARBA" id="ARBA00074555"/>
    </source>
</evidence>
<evidence type="ECO:0000259" key="3">
    <source>
        <dbReference type="Pfam" id="PF00296"/>
    </source>
</evidence>
<feature type="domain" description="Luciferase-like" evidence="3">
    <location>
        <begin position="22"/>
        <end position="307"/>
    </location>
</feature>
<protein>
    <recommendedName>
        <fullName evidence="2">Luciferase-like monooxygenase</fullName>
    </recommendedName>
</protein>
<sequence>MSSIQKKTSYSLLELATVGVGSKPSDVFKNSLDLAQKAEKFGYKRFWLAEHHNMVSIASSATSVLIGHIAGGTTKIRVGSGGIMLPNHSPLIVAEQFGTLGSLYPGRIDLGLGRAPGTDQATAHAIRSDRMNSVYKFPEEVSQIQQFFSPGNHTAKVRTTVAEGVEVPVYILGSSTDSAYLAAEKGLPYAFASHFAPALLFDALQIYREKFQPSEFLKEPYTIACANIIAADTDNEAEKISTSLIRMMFGVMTNNIDYMQPPTELTSELRVLMQNPSFHRMLKYAFIGSKEAVKKQTEAFLKETGIDEIVAVSHIFNHSDRVNSYKIFSEIMKELNTLPTPVGSNS</sequence>
<dbReference type="Gene3D" id="3.20.20.30">
    <property type="entry name" value="Luciferase-like domain"/>
    <property type="match status" value="1"/>
</dbReference>
<name>A0AAW9S6F9_9BACT</name>
<dbReference type="GO" id="GO:0005829">
    <property type="term" value="C:cytosol"/>
    <property type="evidence" value="ECO:0007669"/>
    <property type="project" value="TreeGrafter"/>
</dbReference>
<dbReference type="Proteomes" id="UP001403385">
    <property type="component" value="Unassembled WGS sequence"/>
</dbReference>
<dbReference type="NCBIfam" id="TIGR03558">
    <property type="entry name" value="oxido_grp_1"/>
    <property type="match status" value="1"/>
</dbReference>
<dbReference type="AlphaFoldDB" id="A0AAW9S6F9"/>
<dbReference type="InterPro" id="IPR036661">
    <property type="entry name" value="Luciferase-like_sf"/>
</dbReference>
<evidence type="ECO:0000256" key="1">
    <source>
        <dbReference type="ARBA" id="ARBA00007789"/>
    </source>
</evidence>
<dbReference type="Pfam" id="PF00296">
    <property type="entry name" value="Bac_luciferase"/>
    <property type="match status" value="1"/>
</dbReference>
<dbReference type="RefSeq" id="WP_346820186.1">
    <property type="nucleotide sequence ID" value="NZ_JBDKWZ010000002.1"/>
</dbReference>
<dbReference type="FunFam" id="3.20.20.30:FF:000002">
    <property type="entry name" value="LLM class flavin-dependent oxidoreductase"/>
    <property type="match status" value="1"/>
</dbReference>
<dbReference type="GO" id="GO:0016705">
    <property type="term" value="F:oxidoreductase activity, acting on paired donors, with incorporation or reduction of molecular oxygen"/>
    <property type="evidence" value="ECO:0007669"/>
    <property type="project" value="InterPro"/>
</dbReference>
<dbReference type="InterPro" id="IPR011251">
    <property type="entry name" value="Luciferase-like_dom"/>
</dbReference>
<evidence type="ECO:0000313" key="4">
    <source>
        <dbReference type="EMBL" id="MEN7547280.1"/>
    </source>
</evidence>
<dbReference type="InterPro" id="IPR019949">
    <property type="entry name" value="CmoO-like"/>
</dbReference>
<comment type="similarity">
    <text evidence="1">To bacterial alkanal monooxygenase alpha and beta chains.</text>
</comment>
<gene>
    <name evidence="4" type="ORF">AAG747_05135</name>
</gene>
<dbReference type="SUPFAM" id="SSF51679">
    <property type="entry name" value="Bacterial luciferase-like"/>
    <property type="match status" value="1"/>
</dbReference>
<keyword evidence="5" id="KW-1185">Reference proteome</keyword>
<keyword evidence="4" id="KW-0560">Oxidoreductase</keyword>
<evidence type="ECO:0000313" key="5">
    <source>
        <dbReference type="Proteomes" id="UP001403385"/>
    </source>
</evidence>
<dbReference type="PANTHER" id="PTHR30137:SF6">
    <property type="entry name" value="LUCIFERASE-LIKE MONOOXYGENASE"/>
    <property type="match status" value="1"/>
</dbReference>
<dbReference type="PANTHER" id="PTHR30137">
    <property type="entry name" value="LUCIFERASE-LIKE MONOOXYGENASE"/>
    <property type="match status" value="1"/>
</dbReference>
<comment type="caution">
    <text evidence="4">The sequence shown here is derived from an EMBL/GenBank/DDBJ whole genome shotgun (WGS) entry which is preliminary data.</text>
</comment>
<dbReference type="InterPro" id="IPR050766">
    <property type="entry name" value="Bact_Lucif_Oxidored"/>
</dbReference>
<organism evidence="4 5">
    <name type="scientific">Rapidithrix thailandica</name>
    <dbReference type="NCBI Taxonomy" id="413964"/>
    <lineage>
        <taxon>Bacteria</taxon>
        <taxon>Pseudomonadati</taxon>
        <taxon>Bacteroidota</taxon>
        <taxon>Cytophagia</taxon>
        <taxon>Cytophagales</taxon>
        <taxon>Flammeovirgaceae</taxon>
        <taxon>Rapidithrix</taxon>
    </lineage>
</organism>
<dbReference type="EMBL" id="JBDKWZ010000002">
    <property type="protein sequence ID" value="MEN7547280.1"/>
    <property type="molecule type" value="Genomic_DNA"/>
</dbReference>
<reference evidence="4 5" key="1">
    <citation type="submission" date="2024-04" db="EMBL/GenBank/DDBJ databases">
        <title>Novel genus in family Flammeovirgaceae.</title>
        <authorList>
            <person name="Nguyen T.H."/>
            <person name="Vuong T.Q."/>
            <person name="Le H."/>
            <person name="Kim S.-G."/>
        </authorList>
    </citation>
    <scope>NUCLEOTIDE SEQUENCE [LARGE SCALE GENOMIC DNA]</scope>
    <source>
        <strain evidence="4 5">JCM 23209</strain>
    </source>
</reference>